<evidence type="ECO:0000313" key="1">
    <source>
        <dbReference type="EMBL" id="UNK47837.1"/>
    </source>
</evidence>
<sequence length="79" mass="9089">MSQYLWTLKYPDGTDFCDGIRFRSRHGDDLLLWAIYERDTDNELSSRITDIQVTDLDLGSPELRKVMALLGLIGLGERL</sequence>
<dbReference type="RefSeq" id="WP_241915536.1">
    <property type="nucleotide sequence ID" value="NZ_CP093327.1"/>
</dbReference>
<keyword evidence="2" id="KW-1185">Reference proteome</keyword>
<name>A0ABY3WHQ5_9MICC</name>
<dbReference type="EMBL" id="CP093327">
    <property type="protein sequence ID" value="UNK47837.1"/>
    <property type="molecule type" value="Genomic_DNA"/>
</dbReference>
<accession>A0ABY3WHQ5</accession>
<proteinExistence type="predicted"/>
<reference evidence="1 2" key="1">
    <citation type="submission" date="2022-03" db="EMBL/GenBank/DDBJ databases">
        <title>Isotopic signatures of nitrous oxide derived from detoxification processes.</title>
        <authorList>
            <person name="Behrendt U."/>
            <person name="Buchen C."/>
            <person name="Well R."/>
            <person name="Ulrich A."/>
            <person name="Rohe L."/>
            <person name="Kolb S."/>
            <person name="Schloter M."/>
            <person name="Horn M.A."/>
            <person name="Augustin J."/>
        </authorList>
    </citation>
    <scope>NUCLEOTIDE SEQUENCE [LARGE SCALE GENOMIC DNA]</scope>
    <source>
        <strain evidence="1 2">S4-C24</strain>
        <plasmid evidence="1 2">p1</plasmid>
    </source>
</reference>
<keyword evidence="1" id="KW-0614">Plasmid</keyword>
<dbReference type="Proteomes" id="UP000829069">
    <property type="component" value="Plasmid p1"/>
</dbReference>
<geneLocation type="plasmid" evidence="1 2">
    <name>p1</name>
</geneLocation>
<organism evidence="1 2">
    <name type="scientific">Arthrobacter sulfonylureivorans</name>
    <dbReference type="NCBI Taxonomy" id="2486855"/>
    <lineage>
        <taxon>Bacteria</taxon>
        <taxon>Bacillati</taxon>
        <taxon>Actinomycetota</taxon>
        <taxon>Actinomycetes</taxon>
        <taxon>Micrococcales</taxon>
        <taxon>Micrococcaceae</taxon>
        <taxon>Arthrobacter</taxon>
    </lineage>
</organism>
<protein>
    <submittedName>
        <fullName evidence="1">Uncharacterized protein</fullName>
    </submittedName>
</protein>
<evidence type="ECO:0000313" key="2">
    <source>
        <dbReference type="Proteomes" id="UP000829069"/>
    </source>
</evidence>
<gene>
    <name evidence="1" type="ORF">MNQ99_18345</name>
</gene>